<evidence type="ECO:0008006" key="4">
    <source>
        <dbReference type="Google" id="ProtNLM"/>
    </source>
</evidence>
<dbReference type="VEuPathDB" id="VectorBase:BGLB035739"/>
<dbReference type="PROSITE" id="PS51257">
    <property type="entry name" value="PROKAR_LIPOPROTEIN"/>
    <property type="match status" value="1"/>
</dbReference>
<reference evidence="2" key="1">
    <citation type="submission" date="2020-05" db="UniProtKB">
        <authorList>
            <consortium name="EnsemblMetazoa"/>
        </authorList>
    </citation>
    <scope>IDENTIFICATION</scope>
    <source>
        <strain evidence="2">BB02</strain>
    </source>
</reference>
<accession>A0A2C9LWB4</accession>
<dbReference type="VEuPathDB" id="VectorBase:BGLAX_046500"/>
<dbReference type="Proteomes" id="UP000076420">
    <property type="component" value="Unassembled WGS sequence"/>
</dbReference>
<feature type="signal peptide" evidence="1">
    <location>
        <begin position="1"/>
        <end position="25"/>
    </location>
</feature>
<name>A0A2C9LWB4_BIOGL</name>
<protein>
    <recommendedName>
        <fullName evidence="4">EGF-like domain-containing protein</fullName>
    </recommendedName>
</protein>
<proteinExistence type="predicted"/>
<sequence length="76" mass="8339">MNQKLDLKVYTIIICAASFVSSLLACNVTNRFGEDCVYNCHCKLNTLCTENGGCPEGCQEGWFGPECQYSRGYGGI</sequence>
<dbReference type="AlphaFoldDB" id="A0A2C9LWB4"/>
<feature type="chain" id="PRO_5011976813" description="EGF-like domain-containing protein" evidence="1">
    <location>
        <begin position="26"/>
        <end position="76"/>
    </location>
</feature>
<evidence type="ECO:0000313" key="3">
    <source>
        <dbReference type="Proteomes" id="UP000076420"/>
    </source>
</evidence>
<gene>
    <name evidence="2" type="primary">106067171</name>
</gene>
<keyword evidence="1" id="KW-0732">Signal</keyword>
<evidence type="ECO:0000256" key="1">
    <source>
        <dbReference type="SAM" id="SignalP"/>
    </source>
</evidence>
<dbReference type="EnsemblMetazoa" id="BGLB035739-RB">
    <property type="protein sequence ID" value="BGLB035739-PB"/>
    <property type="gene ID" value="BGLB035739"/>
</dbReference>
<organism evidence="2 3">
    <name type="scientific">Biomphalaria glabrata</name>
    <name type="common">Bloodfluke planorb</name>
    <name type="synonym">Freshwater snail</name>
    <dbReference type="NCBI Taxonomy" id="6526"/>
    <lineage>
        <taxon>Eukaryota</taxon>
        <taxon>Metazoa</taxon>
        <taxon>Spiralia</taxon>
        <taxon>Lophotrochozoa</taxon>
        <taxon>Mollusca</taxon>
        <taxon>Gastropoda</taxon>
        <taxon>Heterobranchia</taxon>
        <taxon>Euthyneura</taxon>
        <taxon>Panpulmonata</taxon>
        <taxon>Hygrophila</taxon>
        <taxon>Lymnaeoidea</taxon>
        <taxon>Planorbidae</taxon>
        <taxon>Biomphalaria</taxon>
    </lineage>
</organism>
<evidence type="ECO:0000313" key="2">
    <source>
        <dbReference type="EnsemblMetazoa" id="BGLB035739-PB"/>
    </source>
</evidence>
<dbReference type="Gene3D" id="2.170.300.10">
    <property type="entry name" value="Tie2 ligand-binding domain superfamily"/>
    <property type="match status" value="1"/>
</dbReference>